<evidence type="ECO:0008006" key="3">
    <source>
        <dbReference type="Google" id="ProtNLM"/>
    </source>
</evidence>
<dbReference type="GO" id="GO:0005975">
    <property type="term" value="P:carbohydrate metabolic process"/>
    <property type="evidence" value="ECO:0007669"/>
    <property type="project" value="InterPro"/>
</dbReference>
<dbReference type="InterPro" id="IPR012341">
    <property type="entry name" value="6hp_glycosidase-like_sf"/>
</dbReference>
<keyword evidence="2" id="KW-1185">Reference proteome</keyword>
<dbReference type="STRING" id="1300347.I601_3492"/>
<dbReference type="PATRIC" id="fig|1300347.3.peg.3502"/>
<dbReference type="Gene3D" id="1.50.10.10">
    <property type="match status" value="1"/>
</dbReference>
<organism evidence="1 2">
    <name type="scientific">Nocardioides dokdonensis FR1436</name>
    <dbReference type="NCBI Taxonomy" id="1300347"/>
    <lineage>
        <taxon>Bacteria</taxon>
        <taxon>Bacillati</taxon>
        <taxon>Actinomycetota</taxon>
        <taxon>Actinomycetes</taxon>
        <taxon>Propionibacteriales</taxon>
        <taxon>Nocardioidaceae</taxon>
        <taxon>Nocardioides</taxon>
    </lineage>
</organism>
<name>A0A1A9GNM9_9ACTN</name>
<dbReference type="Proteomes" id="UP000077868">
    <property type="component" value="Chromosome"/>
</dbReference>
<accession>A0A1A9GNM9</accession>
<dbReference type="OrthoDB" id="5175804at2"/>
<reference evidence="1 2" key="1">
    <citation type="submission" date="2016-03" db="EMBL/GenBank/DDBJ databases">
        <title>Complete genome sequence of a soil Actinobacterium, Nocardioides dokdonensis FR1436.</title>
        <authorList>
            <person name="Kwon S.-K."/>
            <person name="Kim K."/>
            <person name="Kim J.F."/>
        </authorList>
    </citation>
    <scope>NUCLEOTIDE SEQUENCE [LARGE SCALE GENOMIC DNA]</scope>
    <source>
        <strain evidence="1 2">FR1436</strain>
    </source>
</reference>
<gene>
    <name evidence="1" type="ORF">I601_3492</name>
</gene>
<sequence>MRPEDRVADAQLARLPYVDGVLSARQVAQTARSIAEMQEPCGSIPWTTGEHTDIWNHVEAAMALLVGGEVEAAEAAYDWVPTMQRADGSWPMKIVGGEVEDPRGEVNMSAYLAVGVWHHWLVRRDLAFVRRFWPSVRAGLDWVVSQQVAFGGINWTPDEDGALLAGSSSIYQSLRAGVALADLLEEPQPEWELAGGRLGHAVRRHRDLFLDKATYSMDWYYPVLGGAVRGDHALELIDSRWDDFVRPGLGILCVDTNPWVTGAETCELVMALDAIGERRRALALLSDMQHLRTDDGKYWTGWVYGDEATSTEPVNVNWPPEWTTYTAAAVVLAVDALGETHGHATPGSGIMRGTSLAPHFAEIGLECGCVEESADGVARRA</sequence>
<dbReference type="KEGG" id="ndk:I601_3492"/>
<dbReference type="InterPro" id="IPR008928">
    <property type="entry name" value="6-hairpin_glycosidase_sf"/>
</dbReference>
<evidence type="ECO:0000313" key="2">
    <source>
        <dbReference type="Proteomes" id="UP000077868"/>
    </source>
</evidence>
<dbReference type="SUPFAM" id="SSF48208">
    <property type="entry name" value="Six-hairpin glycosidases"/>
    <property type="match status" value="1"/>
</dbReference>
<proteinExistence type="predicted"/>
<protein>
    <recommendedName>
        <fullName evidence="3">Prenyltransferase</fullName>
    </recommendedName>
</protein>
<dbReference type="EMBL" id="CP015079">
    <property type="protein sequence ID" value="ANH39898.1"/>
    <property type="molecule type" value="Genomic_DNA"/>
</dbReference>
<evidence type="ECO:0000313" key="1">
    <source>
        <dbReference type="EMBL" id="ANH39898.1"/>
    </source>
</evidence>
<dbReference type="RefSeq" id="WP_068112486.1">
    <property type="nucleotide sequence ID" value="NZ_CP015079.1"/>
</dbReference>
<dbReference type="AlphaFoldDB" id="A0A1A9GNM9"/>